<proteinExistence type="predicted"/>
<evidence type="ECO:0000256" key="1">
    <source>
        <dbReference type="SAM" id="SignalP"/>
    </source>
</evidence>
<dbReference type="PANTHER" id="PTHR33286">
    <property type="entry name" value="BIFUNCTIONAL INHIBITOR/LIPID-TRANSFER PROTEIN/SEED STORAGE 2S ALBUMIN SUPERFAMILY PROTEIN"/>
    <property type="match status" value="1"/>
</dbReference>
<dbReference type="Gene3D" id="1.10.110.10">
    <property type="entry name" value="Plant lipid-transfer and hydrophobic proteins"/>
    <property type="match status" value="1"/>
</dbReference>
<dbReference type="InterPro" id="IPR044741">
    <property type="entry name" value="NsLTP-like"/>
</dbReference>
<sequence length="111" mass="12225">MKNIFCLSLFLALLVGILQNPSPGNAQPGCEDETKALVDLCGKYVLKKGPRIRPSIECCRLVREVDVNCICMSATKEVVKRISMDKVHYVAATCHREIPHIKKCGVIKIGG</sequence>
<dbReference type="CDD" id="cd04660">
    <property type="entry name" value="nsLTP_like"/>
    <property type="match status" value="1"/>
</dbReference>
<protein>
    <recommendedName>
        <fullName evidence="2">Bifunctional inhibitor/plant lipid transfer protein/seed storage helical domain-containing protein</fullName>
    </recommendedName>
</protein>
<evidence type="ECO:0000259" key="2">
    <source>
        <dbReference type="Pfam" id="PF14368"/>
    </source>
</evidence>
<evidence type="ECO:0000313" key="4">
    <source>
        <dbReference type="Proteomes" id="UP001202328"/>
    </source>
</evidence>
<evidence type="ECO:0000313" key="3">
    <source>
        <dbReference type="EMBL" id="KAI3942197.1"/>
    </source>
</evidence>
<keyword evidence="1" id="KW-0732">Signal</keyword>
<dbReference type="InterPro" id="IPR036312">
    <property type="entry name" value="Bifun_inhib/LTP/seed_sf"/>
</dbReference>
<dbReference type="AlphaFoldDB" id="A0AAD4T8C9"/>
<name>A0AAD4T8C9_9MAGN</name>
<reference evidence="3" key="1">
    <citation type="submission" date="2022-04" db="EMBL/GenBank/DDBJ databases">
        <title>A functionally conserved STORR gene fusion in Papaver species that diverged 16.8 million years ago.</title>
        <authorList>
            <person name="Catania T."/>
        </authorList>
    </citation>
    <scope>NUCLEOTIDE SEQUENCE</scope>
    <source>
        <strain evidence="3">S-188037</strain>
    </source>
</reference>
<feature type="chain" id="PRO_5041925218" description="Bifunctional inhibitor/plant lipid transfer protein/seed storage helical domain-containing protein" evidence="1">
    <location>
        <begin position="27"/>
        <end position="111"/>
    </location>
</feature>
<dbReference type="PANTHER" id="PTHR33286:SF1">
    <property type="entry name" value="OS01G0800600 PROTEIN"/>
    <property type="match status" value="1"/>
</dbReference>
<comment type="caution">
    <text evidence="3">The sequence shown here is derived from an EMBL/GenBank/DDBJ whole genome shotgun (WGS) entry which is preliminary data.</text>
</comment>
<dbReference type="Proteomes" id="UP001202328">
    <property type="component" value="Unassembled WGS sequence"/>
</dbReference>
<keyword evidence="4" id="KW-1185">Reference proteome</keyword>
<dbReference type="Pfam" id="PF14368">
    <property type="entry name" value="LTP_2"/>
    <property type="match status" value="1"/>
</dbReference>
<gene>
    <name evidence="3" type="ORF">MKW98_003796</name>
</gene>
<accession>A0AAD4T8C9</accession>
<dbReference type="SUPFAM" id="SSF47699">
    <property type="entry name" value="Bifunctional inhibitor/lipid-transfer protein/seed storage 2S albumin"/>
    <property type="match status" value="1"/>
</dbReference>
<dbReference type="InterPro" id="IPR016140">
    <property type="entry name" value="Bifunc_inhib/LTP/seed_store"/>
</dbReference>
<feature type="signal peptide" evidence="1">
    <location>
        <begin position="1"/>
        <end position="26"/>
    </location>
</feature>
<organism evidence="3 4">
    <name type="scientific">Papaver atlanticum</name>
    <dbReference type="NCBI Taxonomy" id="357466"/>
    <lineage>
        <taxon>Eukaryota</taxon>
        <taxon>Viridiplantae</taxon>
        <taxon>Streptophyta</taxon>
        <taxon>Embryophyta</taxon>
        <taxon>Tracheophyta</taxon>
        <taxon>Spermatophyta</taxon>
        <taxon>Magnoliopsida</taxon>
        <taxon>Ranunculales</taxon>
        <taxon>Papaveraceae</taxon>
        <taxon>Papaveroideae</taxon>
        <taxon>Papaver</taxon>
    </lineage>
</organism>
<dbReference type="EMBL" id="JAJJMB010004716">
    <property type="protein sequence ID" value="KAI3942197.1"/>
    <property type="molecule type" value="Genomic_DNA"/>
</dbReference>
<feature type="domain" description="Bifunctional inhibitor/plant lipid transfer protein/seed storage helical" evidence="2">
    <location>
        <begin position="19"/>
        <end position="104"/>
    </location>
</feature>